<evidence type="ECO:0000259" key="2">
    <source>
        <dbReference type="PROSITE" id="PS51762"/>
    </source>
</evidence>
<feature type="signal peptide" evidence="1">
    <location>
        <begin position="1"/>
        <end position="22"/>
    </location>
</feature>
<dbReference type="GO" id="GO:0005975">
    <property type="term" value="P:carbohydrate metabolic process"/>
    <property type="evidence" value="ECO:0007669"/>
    <property type="project" value="InterPro"/>
</dbReference>
<evidence type="ECO:0000313" key="3">
    <source>
        <dbReference type="EMBL" id="ORX99884.1"/>
    </source>
</evidence>
<dbReference type="InterPro" id="IPR013320">
    <property type="entry name" value="ConA-like_dom_sf"/>
</dbReference>
<keyword evidence="1" id="KW-0732">Signal</keyword>
<evidence type="ECO:0000313" key="4">
    <source>
        <dbReference type="Proteomes" id="UP000193144"/>
    </source>
</evidence>
<name>A0A1Y1YQN5_9PLEO</name>
<dbReference type="AlphaFoldDB" id="A0A1Y1YQN5"/>
<dbReference type="InterPro" id="IPR050546">
    <property type="entry name" value="Glycosyl_Hydrlase_16"/>
</dbReference>
<dbReference type="PROSITE" id="PS51762">
    <property type="entry name" value="GH16_2"/>
    <property type="match status" value="1"/>
</dbReference>
<dbReference type="STRING" id="1231657.A0A1Y1YQN5"/>
<dbReference type="EMBL" id="MCFA01000191">
    <property type="protein sequence ID" value="ORX99884.1"/>
    <property type="molecule type" value="Genomic_DNA"/>
</dbReference>
<dbReference type="GO" id="GO:0030246">
    <property type="term" value="F:carbohydrate binding"/>
    <property type="evidence" value="ECO:0007669"/>
    <property type="project" value="UniProtKB-KW"/>
</dbReference>
<dbReference type="OrthoDB" id="192832at2759"/>
<feature type="domain" description="GH16" evidence="2">
    <location>
        <begin position="17"/>
        <end position="318"/>
    </location>
</feature>
<comment type="caution">
    <text evidence="3">The sequence shown here is derived from an EMBL/GenBank/DDBJ whole genome shotgun (WGS) entry which is preliminary data.</text>
</comment>
<feature type="chain" id="PRO_5012350013" evidence="1">
    <location>
        <begin position="23"/>
        <end position="318"/>
    </location>
</feature>
<dbReference type="PANTHER" id="PTHR10963:SF60">
    <property type="entry name" value="GRAM-NEGATIVE BACTERIA-BINDING PROTEIN 1-RELATED"/>
    <property type="match status" value="1"/>
</dbReference>
<dbReference type="InterPro" id="IPR000757">
    <property type="entry name" value="Beta-glucanase-like"/>
</dbReference>
<evidence type="ECO:0000256" key="1">
    <source>
        <dbReference type="SAM" id="SignalP"/>
    </source>
</evidence>
<organism evidence="3 4">
    <name type="scientific">Clohesyomyces aquaticus</name>
    <dbReference type="NCBI Taxonomy" id="1231657"/>
    <lineage>
        <taxon>Eukaryota</taxon>
        <taxon>Fungi</taxon>
        <taxon>Dikarya</taxon>
        <taxon>Ascomycota</taxon>
        <taxon>Pezizomycotina</taxon>
        <taxon>Dothideomycetes</taxon>
        <taxon>Pleosporomycetidae</taxon>
        <taxon>Pleosporales</taxon>
        <taxon>Lindgomycetaceae</taxon>
        <taxon>Clohesyomyces</taxon>
    </lineage>
</organism>
<dbReference type="GO" id="GO:0004553">
    <property type="term" value="F:hydrolase activity, hydrolyzing O-glycosyl compounds"/>
    <property type="evidence" value="ECO:0007669"/>
    <property type="project" value="InterPro"/>
</dbReference>
<gene>
    <name evidence="3" type="ORF">BCR34DRAFT_592772</name>
</gene>
<dbReference type="Proteomes" id="UP000193144">
    <property type="component" value="Unassembled WGS sequence"/>
</dbReference>
<keyword evidence="3" id="KW-0430">Lectin</keyword>
<reference evidence="3 4" key="1">
    <citation type="submission" date="2016-07" db="EMBL/GenBank/DDBJ databases">
        <title>Pervasive Adenine N6-methylation of Active Genes in Fungi.</title>
        <authorList>
            <consortium name="DOE Joint Genome Institute"/>
            <person name="Mondo S.J."/>
            <person name="Dannebaum R.O."/>
            <person name="Kuo R.C."/>
            <person name="Labutti K."/>
            <person name="Haridas S."/>
            <person name="Kuo A."/>
            <person name="Salamov A."/>
            <person name="Ahrendt S.R."/>
            <person name="Lipzen A."/>
            <person name="Sullivan W."/>
            <person name="Andreopoulos W.B."/>
            <person name="Clum A."/>
            <person name="Lindquist E."/>
            <person name="Daum C."/>
            <person name="Ramamoorthy G.K."/>
            <person name="Gryganskyi A."/>
            <person name="Culley D."/>
            <person name="Magnuson J.K."/>
            <person name="James T.Y."/>
            <person name="O'Malley M.A."/>
            <person name="Stajich J.E."/>
            <person name="Spatafora J.W."/>
            <person name="Visel A."/>
            <person name="Grigoriev I.V."/>
        </authorList>
    </citation>
    <scope>NUCLEOTIDE SEQUENCE [LARGE SCALE GENOMIC DNA]</scope>
    <source>
        <strain evidence="3 4">CBS 115471</strain>
    </source>
</reference>
<accession>A0A1Y1YQN5</accession>
<dbReference type="Gene3D" id="2.60.120.200">
    <property type="match status" value="1"/>
</dbReference>
<dbReference type="SUPFAM" id="SSF49899">
    <property type="entry name" value="Concanavalin A-like lectins/glucanases"/>
    <property type="match status" value="1"/>
</dbReference>
<dbReference type="PANTHER" id="PTHR10963">
    <property type="entry name" value="GLYCOSYL HYDROLASE-RELATED"/>
    <property type="match status" value="1"/>
</dbReference>
<protein>
    <submittedName>
        <fullName evidence="3">Concanavalin A-like lectin/glucanase domain-containing protein</fullName>
    </submittedName>
</protein>
<keyword evidence="4" id="KW-1185">Reference proteome</keyword>
<sequence>MLANAFATWVICLVVCVPLGTAMYPPTINGYDMVWYDPMTIYTDSKHKIYNQWYAFKGPGLNLPTEKQLYDTGEDVTYVTSYNPSTPGGPNGGVLGTDQLFLLPQKRSDGQWYSARFEGKDSYGCPAGKSLILQAELRAGNASSDKQAGIWPAFWALGESSRKSGSDKREWPACGEWDIFEATDGYDWSLGTLHYGDTNGAGMPQDKILPSIDGKDRKLSYTPKDYHTWALKVDRTDSNWKNQKITWLRDGNQIQEIKGSDAPNEDVWKTLAHQAYYPVLNVAVGSQMPDTKGAPNDQTVSGIGSGMLVNYVAFYISS</sequence>
<proteinExistence type="predicted"/>